<protein>
    <recommendedName>
        <fullName evidence="1">YdhG-like domain-containing protein</fullName>
    </recommendedName>
</protein>
<dbReference type="AlphaFoldDB" id="A0A847D1N0"/>
<organism evidence="2 3">
    <name type="scientific">Trichococcus flocculiformis</name>
    <dbReference type="NCBI Taxonomy" id="82803"/>
    <lineage>
        <taxon>Bacteria</taxon>
        <taxon>Bacillati</taxon>
        <taxon>Bacillota</taxon>
        <taxon>Bacilli</taxon>
        <taxon>Lactobacillales</taxon>
        <taxon>Carnobacteriaceae</taxon>
        <taxon>Trichococcus</taxon>
    </lineage>
</organism>
<dbReference type="InterPro" id="IPR014922">
    <property type="entry name" value="YdhG-like"/>
</dbReference>
<accession>A0A847D1N0</accession>
<proteinExistence type="predicted"/>
<gene>
    <name evidence="2" type="ORF">GX662_00480</name>
</gene>
<evidence type="ECO:0000259" key="1">
    <source>
        <dbReference type="Pfam" id="PF08818"/>
    </source>
</evidence>
<dbReference type="Proteomes" id="UP000589373">
    <property type="component" value="Unassembled WGS sequence"/>
</dbReference>
<dbReference type="EMBL" id="JAAZCD010000011">
    <property type="protein sequence ID" value="NLD30729.1"/>
    <property type="molecule type" value="Genomic_DNA"/>
</dbReference>
<reference evidence="2 3" key="1">
    <citation type="journal article" date="2020" name="Biotechnol. Biofuels">
        <title>New insights from the biogas microbiome by comprehensive genome-resolved metagenomics of nearly 1600 species originating from multiple anaerobic digesters.</title>
        <authorList>
            <person name="Campanaro S."/>
            <person name="Treu L."/>
            <person name="Rodriguez-R L.M."/>
            <person name="Kovalovszki A."/>
            <person name="Ziels R.M."/>
            <person name="Maus I."/>
            <person name="Zhu X."/>
            <person name="Kougias P.G."/>
            <person name="Basile A."/>
            <person name="Luo G."/>
            <person name="Schluter A."/>
            <person name="Konstantinidis K.T."/>
            <person name="Angelidaki I."/>
        </authorList>
    </citation>
    <scope>NUCLEOTIDE SEQUENCE [LARGE SCALE GENOMIC DNA]</scope>
    <source>
        <strain evidence="2">AS07pgkLD_105</strain>
    </source>
</reference>
<evidence type="ECO:0000313" key="3">
    <source>
        <dbReference type="Proteomes" id="UP000589373"/>
    </source>
</evidence>
<evidence type="ECO:0000313" key="2">
    <source>
        <dbReference type="EMBL" id="NLD30729.1"/>
    </source>
</evidence>
<dbReference type="RefSeq" id="WP_276641177.1">
    <property type="nucleotide sequence ID" value="NZ_CP089787.1"/>
</dbReference>
<dbReference type="SUPFAM" id="SSF159888">
    <property type="entry name" value="YdhG-like"/>
    <property type="match status" value="1"/>
</dbReference>
<dbReference type="Gene3D" id="3.90.1150.200">
    <property type="match status" value="1"/>
</dbReference>
<sequence>MGETTIKNETIDAYISSYDEVVQPILKELRRVIKEEAPDATEKISYQMPTFYLNGNLVHFAVQKNHIGFYPAPSGVAAFKEELTEYKTSKGAIQFPLTKPIPYELVRRIVRFRVEEAREKKK</sequence>
<dbReference type="Pfam" id="PF08818">
    <property type="entry name" value="DUF1801"/>
    <property type="match status" value="1"/>
</dbReference>
<feature type="domain" description="YdhG-like" evidence="1">
    <location>
        <begin position="23"/>
        <end position="114"/>
    </location>
</feature>
<comment type="caution">
    <text evidence="2">The sequence shown here is derived from an EMBL/GenBank/DDBJ whole genome shotgun (WGS) entry which is preliminary data.</text>
</comment>
<name>A0A847D1N0_9LACT</name>